<dbReference type="InterPro" id="IPR012337">
    <property type="entry name" value="RNaseH-like_sf"/>
</dbReference>
<dbReference type="Pfam" id="PF17921">
    <property type="entry name" value="Integrase_H2C2"/>
    <property type="match status" value="2"/>
</dbReference>
<dbReference type="CDD" id="cd09274">
    <property type="entry name" value="RNase_HI_RT_Ty3"/>
    <property type="match status" value="1"/>
</dbReference>
<dbReference type="Gene3D" id="1.10.340.70">
    <property type="match status" value="2"/>
</dbReference>
<dbReference type="Proteomes" id="UP000325315">
    <property type="component" value="Unassembled WGS sequence"/>
</dbReference>
<dbReference type="InterPro" id="IPR041373">
    <property type="entry name" value="RT_RNaseH"/>
</dbReference>
<dbReference type="Gene3D" id="2.40.70.10">
    <property type="entry name" value="Acid Proteases"/>
    <property type="match status" value="1"/>
</dbReference>
<evidence type="ECO:0000256" key="8">
    <source>
        <dbReference type="SAM" id="MobiDB-lite"/>
    </source>
</evidence>
<keyword evidence="11" id="KW-1185">Reference proteome</keyword>
<evidence type="ECO:0000256" key="6">
    <source>
        <dbReference type="ARBA" id="ARBA00022801"/>
    </source>
</evidence>
<dbReference type="InterPro" id="IPR001584">
    <property type="entry name" value="Integrase_cat-core"/>
</dbReference>
<evidence type="ECO:0000259" key="9">
    <source>
        <dbReference type="PROSITE" id="PS50994"/>
    </source>
</evidence>
<feature type="region of interest" description="Disordered" evidence="8">
    <location>
        <begin position="687"/>
        <end position="712"/>
    </location>
</feature>
<dbReference type="OrthoDB" id="2272416at2759"/>
<dbReference type="GO" id="GO:0003676">
    <property type="term" value="F:nucleic acid binding"/>
    <property type="evidence" value="ECO:0007669"/>
    <property type="project" value="InterPro"/>
</dbReference>
<dbReference type="InterPro" id="IPR043128">
    <property type="entry name" value="Rev_trsase/Diguanyl_cyclase"/>
</dbReference>
<gene>
    <name evidence="10" type="ORF">EPI10_027989</name>
</gene>
<dbReference type="Gene3D" id="3.30.70.270">
    <property type="match status" value="2"/>
</dbReference>
<dbReference type="InterPro" id="IPR021109">
    <property type="entry name" value="Peptidase_aspartic_dom_sf"/>
</dbReference>
<keyword evidence="3" id="KW-0548">Nucleotidyltransferase</keyword>
<dbReference type="InterPro" id="IPR041588">
    <property type="entry name" value="Integrase_H2C2"/>
</dbReference>
<evidence type="ECO:0000256" key="5">
    <source>
        <dbReference type="ARBA" id="ARBA00022759"/>
    </source>
</evidence>
<comment type="caution">
    <text evidence="10">The sequence shown here is derived from an EMBL/GenBank/DDBJ whole genome shotgun (WGS) entry which is preliminary data.</text>
</comment>
<dbReference type="PROSITE" id="PS50994">
    <property type="entry name" value="INTEGRASE"/>
    <property type="match status" value="1"/>
</dbReference>
<accession>A0A5B6UWN9</accession>
<feature type="region of interest" description="Disordered" evidence="8">
    <location>
        <begin position="401"/>
        <end position="425"/>
    </location>
</feature>
<organism evidence="10 11">
    <name type="scientific">Gossypium australe</name>
    <dbReference type="NCBI Taxonomy" id="47621"/>
    <lineage>
        <taxon>Eukaryota</taxon>
        <taxon>Viridiplantae</taxon>
        <taxon>Streptophyta</taxon>
        <taxon>Embryophyta</taxon>
        <taxon>Tracheophyta</taxon>
        <taxon>Spermatophyta</taxon>
        <taxon>Magnoliopsida</taxon>
        <taxon>eudicotyledons</taxon>
        <taxon>Gunneridae</taxon>
        <taxon>Pentapetalae</taxon>
        <taxon>rosids</taxon>
        <taxon>malvids</taxon>
        <taxon>Malvales</taxon>
        <taxon>Malvaceae</taxon>
        <taxon>Malvoideae</taxon>
        <taxon>Gossypium</taxon>
    </lineage>
</organism>
<reference evidence="11" key="1">
    <citation type="journal article" date="2019" name="Plant Biotechnol. J.">
        <title>Genome sequencing of the Australian wild diploid species Gossypium australe highlights disease resistance and delayed gland morphogenesis.</title>
        <authorList>
            <person name="Cai Y."/>
            <person name="Cai X."/>
            <person name="Wang Q."/>
            <person name="Wang P."/>
            <person name="Zhang Y."/>
            <person name="Cai C."/>
            <person name="Xu Y."/>
            <person name="Wang K."/>
            <person name="Zhou Z."/>
            <person name="Wang C."/>
            <person name="Geng S."/>
            <person name="Li B."/>
            <person name="Dong Q."/>
            <person name="Hou Y."/>
            <person name="Wang H."/>
            <person name="Ai P."/>
            <person name="Liu Z."/>
            <person name="Yi F."/>
            <person name="Sun M."/>
            <person name="An G."/>
            <person name="Cheng J."/>
            <person name="Zhang Y."/>
            <person name="Shi Q."/>
            <person name="Xie Y."/>
            <person name="Shi X."/>
            <person name="Chang Y."/>
            <person name="Huang F."/>
            <person name="Chen Y."/>
            <person name="Hong S."/>
            <person name="Mi L."/>
            <person name="Sun Q."/>
            <person name="Zhang L."/>
            <person name="Zhou B."/>
            <person name="Peng R."/>
            <person name="Zhang X."/>
            <person name="Liu F."/>
        </authorList>
    </citation>
    <scope>NUCLEOTIDE SEQUENCE [LARGE SCALE GENOMIC DNA]</scope>
    <source>
        <strain evidence="11">cv. PA1801</strain>
    </source>
</reference>
<dbReference type="PANTHER" id="PTHR37984:SF5">
    <property type="entry name" value="PROTEIN NYNRIN-LIKE"/>
    <property type="match status" value="1"/>
</dbReference>
<evidence type="ECO:0000313" key="11">
    <source>
        <dbReference type="Proteomes" id="UP000325315"/>
    </source>
</evidence>
<keyword evidence="5" id="KW-0255">Endonuclease</keyword>
<protein>
    <recommendedName>
        <fullName evidence="1">RNA-directed DNA polymerase</fullName>
        <ecNumber evidence="1">2.7.7.49</ecNumber>
    </recommendedName>
</protein>
<dbReference type="EMBL" id="SMMG02000009">
    <property type="protein sequence ID" value="KAA3461417.1"/>
    <property type="molecule type" value="Genomic_DNA"/>
</dbReference>
<evidence type="ECO:0000256" key="2">
    <source>
        <dbReference type="ARBA" id="ARBA00022679"/>
    </source>
</evidence>
<evidence type="ECO:0000256" key="7">
    <source>
        <dbReference type="ARBA" id="ARBA00022918"/>
    </source>
</evidence>
<dbReference type="InterPro" id="IPR005162">
    <property type="entry name" value="Retrotrans_gag_dom"/>
</dbReference>
<dbReference type="GO" id="GO:0004519">
    <property type="term" value="F:endonuclease activity"/>
    <property type="evidence" value="ECO:0007669"/>
    <property type="project" value="UniProtKB-KW"/>
</dbReference>
<keyword evidence="6" id="KW-0378">Hydrolase</keyword>
<proteinExistence type="predicted"/>
<evidence type="ECO:0000256" key="3">
    <source>
        <dbReference type="ARBA" id="ARBA00022695"/>
    </source>
</evidence>
<sequence>MHPDGNKLYRDLRELYWWPRLKHEVANFVRKCLTCQKVKAGHQLPSGFLQPVKIPLWKWERITMDFVSELPLTPTKKDSVWVIIDRLTKSAHFIPVQTDYSLQKFAKLYVAEIVRLHVVPVSIISNRDPRFTSQFWKVLHETMGTRLDFSTAFHPQTDGQPERGRLKEAFDRQKSNAGLKHREIEFSVGDFFFLKVSPWKKILRFGWKGKRYRSDPSHIMLAEEIEIRPDLSFEEEPVQILDRDVKVGKAFESHKLHFGGLYFVLGKRRKQSWDQTLPWRLENKSNGLNERRRANAIVAVEFFFPIRLISGSKGTNISNLGINTDYFGVGDDCITCSAAFSVCRPGWVDLVPTGVSDWYGWCVDWIGLGPDCDCNWDYILSSCNSPFYLNCTAMADDVESNAPAPTEGTVPNKDENRPTTPTSVAPQVVEVVRRERPPVDRIRKQGAEEFRASKDGDPEKAEFWLENTIRVFDELSCMKCVVSLLRDSTYQWWNTLVAVVPKERITWEFFQEEFRKKYISQRFIDQKRKEFLELKQGKMLVTEYEREFVRLNKYARECVSTEAIMCKRFEDGLNEDIKLFVAVLELKEFVVLVDRACKAEELVKEKRKTEMESHDLRKRQWSKSFQSSSKKSRDFSTRSTTSAGYSSRGKSKQCGSQDHFIRECPEMMKEEKAQSARSVSVVRGRPLRNLGSGASSKGKLREQAARPEGKAPARTYAIRAHEEASSPDVITVCKGHYFKANLMLLLFDEFDTILGMDWLTTHDVIVNCGKKYIELRCENGDTIYVESEKHDRSPVVISYMTVQRYTRKGYEVYLAFVMNAKETELKIESVSIVCEHSDVFPEELPGLPPVREVEFGIKLTPGTAPISIARYKMAPTELKELKAQLQDLMDKGFTRPSYSLWGALVLFVKKKDGSMRLYIDYRQLNKLRVKDSDVPKAAFRTRYESEHTEHLRTILQILRDNQLYAKFSKSEFWLKEVGFLGHIISRDGVRVDPSKILAIVDWKPPKKASEVRSFLGLAGYYRRDAFLNGLGCVLMQEVKVIAYASRQLKPHEKNYPTHDLELAAIVFALKIWRHHLYGEKCRIFTDHKSFKYLMTQKKLNLRQRRWLELIKDYELVIDYHPRKANVVADALVIDYHPRKANVVADALSRKSLFALRAMNTQMTMSEDGSILAELKARPLFFQEIYEAKKDDSDLQVKRAHCESGKILREAHSGCLSVHPGSTKVYNDLKQLYWWPSMKKDISKFVSKCLICQQVKAEHQVPSGLLQPIMVPEWKWDCITMDFVIGLSLTPSKKDAVWVVVDKLTKSAYFIPM</sequence>
<evidence type="ECO:0000256" key="1">
    <source>
        <dbReference type="ARBA" id="ARBA00012493"/>
    </source>
</evidence>
<keyword evidence="2" id="KW-0808">Transferase</keyword>
<dbReference type="Gene3D" id="3.10.10.10">
    <property type="entry name" value="HIV Type 1 Reverse Transcriptase, subunit A, domain 1"/>
    <property type="match status" value="1"/>
</dbReference>
<feature type="domain" description="Integrase catalytic" evidence="9">
    <location>
        <begin position="51"/>
        <end position="163"/>
    </location>
</feature>
<dbReference type="GO" id="GO:0016787">
    <property type="term" value="F:hydrolase activity"/>
    <property type="evidence" value="ECO:0007669"/>
    <property type="project" value="UniProtKB-KW"/>
</dbReference>
<keyword evidence="7 10" id="KW-0695">RNA-directed DNA polymerase</keyword>
<dbReference type="Pfam" id="PF03732">
    <property type="entry name" value="Retrotrans_gag"/>
    <property type="match status" value="1"/>
</dbReference>
<evidence type="ECO:0000313" key="10">
    <source>
        <dbReference type="EMBL" id="KAA3461417.1"/>
    </source>
</evidence>
<dbReference type="GO" id="GO:0015074">
    <property type="term" value="P:DNA integration"/>
    <property type="evidence" value="ECO:0007669"/>
    <property type="project" value="InterPro"/>
</dbReference>
<name>A0A5B6UWN9_9ROSI</name>
<feature type="compositionally biased region" description="Basic and acidic residues" evidence="8">
    <location>
        <begin position="699"/>
        <end position="711"/>
    </location>
</feature>
<feature type="region of interest" description="Disordered" evidence="8">
    <location>
        <begin position="613"/>
        <end position="656"/>
    </location>
</feature>
<keyword evidence="4" id="KW-0540">Nuclease</keyword>
<dbReference type="Pfam" id="PF08284">
    <property type="entry name" value="RVP_2"/>
    <property type="match status" value="1"/>
</dbReference>
<dbReference type="GO" id="GO:0003964">
    <property type="term" value="F:RNA-directed DNA polymerase activity"/>
    <property type="evidence" value="ECO:0007669"/>
    <property type="project" value="UniProtKB-KW"/>
</dbReference>
<dbReference type="InterPro" id="IPR043502">
    <property type="entry name" value="DNA/RNA_pol_sf"/>
</dbReference>
<dbReference type="InterPro" id="IPR050951">
    <property type="entry name" value="Retrovirus_Pol_polyprotein"/>
</dbReference>
<dbReference type="Pfam" id="PF17917">
    <property type="entry name" value="RT_RNaseH"/>
    <property type="match status" value="1"/>
</dbReference>
<dbReference type="SUPFAM" id="SSF53098">
    <property type="entry name" value="Ribonuclease H-like"/>
    <property type="match status" value="1"/>
</dbReference>
<dbReference type="EC" id="2.7.7.49" evidence="1"/>
<evidence type="ECO:0000256" key="4">
    <source>
        <dbReference type="ARBA" id="ARBA00022722"/>
    </source>
</evidence>
<dbReference type="SUPFAM" id="SSF56672">
    <property type="entry name" value="DNA/RNA polymerases"/>
    <property type="match status" value="1"/>
</dbReference>
<dbReference type="PANTHER" id="PTHR37984">
    <property type="entry name" value="PROTEIN CBG26694"/>
    <property type="match status" value="1"/>
</dbReference>
<dbReference type="InterPro" id="IPR036397">
    <property type="entry name" value="RNaseH_sf"/>
</dbReference>
<dbReference type="Gene3D" id="3.30.420.10">
    <property type="entry name" value="Ribonuclease H-like superfamily/Ribonuclease H"/>
    <property type="match status" value="1"/>
</dbReference>